<dbReference type="InterPro" id="IPR002104">
    <property type="entry name" value="Integrase_catalytic"/>
</dbReference>
<dbReference type="Pfam" id="PF00589">
    <property type="entry name" value="Phage_integrase"/>
    <property type="match status" value="1"/>
</dbReference>
<dbReference type="AlphaFoldDB" id="G9A7A4"/>
<dbReference type="Proteomes" id="UP000007735">
    <property type="component" value="Chromosome"/>
</dbReference>
<dbReference type="PANTHER" id="PTHR30349:SF41">
    <property type="entry name" value="INTEGRASE_RECOMBINASE PROTEIN MJ0367-RELATED"/>
    <property type="match status" value="1"/>
</dbReference>
<protein>
    <submittedName>
        <fullName evidence="8">Shufflon-specific DNA recombinase</fullName>
    </submittedName>
</protein>
<dbReference type="KEGG" id="sfh:SFHH103_01637"/>
<dbReference type="PATRIC" id="fig|380.5.peg.1741"/>
<dbReference type="InterPro" id="IPR050090">
    <property type="entry name" value="Tyrosine_recombinase_XerCD"/>
</dbReference>
<keyword evidence="2" id="KW-0229">DNA integration</keyword>
<dbReference type="GO" id="GO:0015074">
    <property type="term" value="P:DNA integration"/>
    <property type="evidence" value="ECO:0007669"/>
    <property type="project" value="UniProtKB-KW"/>
</dbReference>
<dbReference type="CDD" id="cd00796">
    <property type="entry name" value="INT_Rci_Hp1_C"/>
    <property type="match status" value="1"/>
</dbReference>
<gene>
    <name evidence="8" type="primary">rci</name>
    <name evidence="8" type="ordered locus">SFHH103_01637</name>
</gene>
<dbReference type="Gene3D" id="1.10.443.10">
    <property type="entry name" value="Intergrase catalytic core"/>
    <property type="match status" value="1"/>
</dbReference>
<dbReference type="PANTHER" id="PTHR30349">
    <property type="entry name" value="PHAGE INTEGRASE-RELATED"/>
    <property type="match status" value="1"/>
</dbReference>
<dbReference type="PROSITE" id="PS51900">
    <property type="entry name" value="CB"/>
    <property type="match status" value="1"/>
</dbReference>
<dbReference type="InterPro" id="IPR013762">
    <property type="entry name" value="Integrase-like_cat_sf"/>
</dbReference>
<dbReference type="RefSeq" id="WP_014328597.1">
    <property type="nucleotide sequence ID" value="NC_016812.1"/>
</dbReference>
<dbReference type="InterPro" id="IPR044068">
    <property type="entry name" value="CB"/>
</dbReference>
<dbReference type="eggNOG" id="COG0582">
    <property type="taxonomic scope" value="Bacteria"/>
</dbReference>
<evidence type="ECO:0000313" key="8">
    <source>
        <dbReference type="EMBL" id="CCE96134.1"/>
    </source>
</evidence>
<evidence type="ECO:0000313" key="9">
    <source>
        <dbReference type="Proteomes" id="UP000007735"/>
    </source>
</evidence>
<comment type="similarity">
    <text evidence="1">Belongs to the 'phage' integrase family.</text>
</comment>
<evidence type="ECO:0000256" key="3">
    <source>
        <dbReference type="ARBA" id="ARBA00023125"/>
    </source>
</evidence>
<evidence type="ECO:0000256" key="4">
    <source>
        <dbReference type="ARBA" id="ARBA00023172"/>
    </source>
</evidence>
<evidence type="ECO:0000256" key="1">
    <source>
        <dbReference type="ARBA" id="ARBA00008857"/>
    </source>
</evidence>
<dbReference type="STRING" id="1117943.SFHH103_01637"/>
<organism evidence="8 9">
    <name type="scientific">Sinorhizobium fredii (strain HH103)</name>
    <dbReference type="NCBI Taxonomy" id="1117943"/>
    <lineage>
        <taxon>Bacteria</taxon>
        <taxon>Pseudomonadati</taxon>
        <taxon>Pseudomonadota</taxon>
        <taxon>Alphaproteobacteria</taxon>
        <taxon>Hyphomicrobiales</taxon>
        <taxon>Rhizobiaceae</taxon>
        <taxon>Sinorhizobium/Ensifer group</taxon>
        <taxon>Sinorhizobium</taxon>
    </lineage>
</organism>
<name>G9A7A4_SINF1</name>
<dbReference type="InterPro" id="IPR011010">
    <property type="entry name" value="DNA_brk_join_enz"/>
</dbReference>
<feature type="domain" description="Core-binding (CB)" evidence="7">
    <location>
        <begin position="67"/>
        <end position="145"/>
    </location>
</feature>
<evidence type="ECO:0000256" key="5">
    <source>
        <dbReference type="PROSITE-ProRule" id="PRU01248"/>
    </source>
</evidence>
<evidence type="ECO:0000259" key="6">
    <source>
        <dbReference type="PROSITE" id="PS51898"/>
    </source>
</evidence>
<reference evidence="8 9" key="1">
    <citation type="journal article" date="2012" name="J. Bacteriol.">
        <title>Genome sequence of the soybean symbiont Sinorhizobium fredii HH103.</title>
        <authorList>
            <person name="Weidner S."/>
            <person name="Becker A."/>
            <person name="Bonilla I."/>
            <person name="Jaenicke S."/>
            <person name="Lloret J."/>
            <person name="Margaret I."/>
            <person name="Puhler A."/>
            <person name="Ruiz-Sainz J.E."/>
            <person name="Schneiker-Bekel S."/>
            <person name="Szczepanowski R."/>
            <person name="Vinardell J.M."/>
            <person name="Zehner S."/>
            <person name="Gottfert M."/>
        </authorList>
    </citation>
    <scope>NUCLEOTIDE SEQUENCE [LARGE SCALE GENOMIC DNA]</scope>
    <source>
        <strain evidence="8 9">HH103</strain>
    </source>
</reference>
<feature type="domain" description="Tyr recombinase" evidence="6">
    <location>
        <begin position="175"/>
        <end position="351"/>
    </location>
</feature>
<dbReference type="EMBL" id="HE616890">
    <property type="protein sequence ID" value="CCE96134.1"/>
    <property type="molecule type" value="Genomic_DNA"/>
</dbReference>
<dbReference type="PROSITE" id="PS51898">
    <property type="entry name" value="TYR_RECOMBINASE"/>
    <property type="match status" value="1"/>
</dbReference>
<evidence type="ECO:0000256" key="2">
    <source>
        <dbReference type="ARBA" id="ARBA00022908"/>
    </source>
</evidence>
<dbReference type="SUPFAM" id="SSF56349">
    <property type="entry name" value="DNA breaking-rejoining enzymes"/>
    <property type="match status" value="1"/>
</dbReference>
<dbReference type="GO" id="GO:0006310">
    <property type="term" value="P:DNA recombination"/>
    <property type="evidence" value="ECO:0007669"/>
    <property type="project" value="UniProtKB-KW"/>
</dbReference>
<keyword evidence="4" id="KW-0233">DNA recombination</keyword>
<dbReference type="GO" id="GO:0003677">
    <property type="term" value="F:DNA binding"/>
    <property type="evidence" value="ECO:0007669"/>
    <property type="project" value="UniProtKB-UniRule"/>
</dbReference>
<dbReference type="HOGENOM" id="CLU_027562_32_0_5"/>
<proteinExistence type="inferred from homology"/>
<accession>G9A7A4</accession>
<sequence length="361" mass="41684">MGSIVERKRRNGQKSYTAQIRIMREGVTVHSEAQTFERRPAAAAWLKKRETQLAEPGALDKLKEPQSTLADAIDRYLRESRKEIGRTKAQVLEKVKEEFEIAKMPCKDIGSAEIVEFATELSKGRKPQTVGNYISHLSSIFAIARPAWKIDLDYSAMEDAQVVLKRLGLVAKSAQRDRRPTLEELDRLMEHYSDRETRYPSLIPMRRLIAFAIFSTRRQEEISRITWSDYEEDNKRVLVRDMKNPGEKIGNDVWCDLTPEAIRIIGSMPRAATEIFPHDGRSVSASFTRACNLLEIEDLHFHDLRHEGVSRLFELGWNIPHVATVSGHRSWNSLKRYSHIKQRGDKYEGWKWLDIITPAKE</sequence>
<keyword evidence="3 5" id="KW-0238">DNA-binding</keyword>
<evidence type="ECO:0000259" key="7">
    <source>
        <dbReference type="PROSITE" id="PS51900"/>
    </source>
</evidence>